<dbReference type="GO" id="GO:0046872">
    <property type="term" value="F:metal ion binding"/>
    <property type="evidence" value="ECO:0007669"/>
    <property type="project" value="UniProtKB-KW"/>
</dbReference>
<dbReference type="InterPro" id="IPR045052">
    <property type="entry name" value="Copine"/>
</dbReference>
<evidence type="ECO:0000256" key="6">
    <source>
        <dbReference type="ARBA" id="ARBA00022821"/>
    </source>
</evidence>
<comment type="caution">
    <text evidence="12">The sequence shown here is derived from an EMBL/GenBank/DDBJ whole genome shotgun (WGS) entry which is preliminary data.</text>
</comment>
<dbReference type="PANTHER" id="PTHR10857:SF106">
    <property type="entry name" value="C2 DOMAIN-CONTAINING PROTEIN"/>
    <property type="match status" value="1"/>
</dbReference>
<dbReference type="FunFam" id="2.60.40.150:FF:000168">
    <property type="entry name" value="Protein BONZAI 1"/>
    <property type="match status" value="1"/>
</dbReference>
<name>A0A834Z664_TETSI</name>
<dbReference type="PANTHER" id="PTHR10857">
    <property type="entry name" value="COPINE"/>
    <property type="match status" value="1"/>
</dbReference>
<evidence type="ECO:0000256" key="3">
    <source>
        <dbReference type="ARBA" id="ARBA00022475"/>
    </source>
</evidence>
<evidence type="ECO:0000256" key="5">
    <source>
        <dbReference type="ARBA" id="ARBA00022737"/>
    </source>
</evidence>
<dbReference type="GO" id="GO:0005886">
    <property type="term" value="C:plasma membrane"/>
    <property type="evidence" value="ECO:0007669"/>
    <property type="project" value="UniProtKB-SubCell"/>
</dbReference>
<feature type="region of interest" description="Disordered" evidence="10">
    <location>
        <begin position="1"/>
        <end position="28"/>
    </location>
</feature>
<comment type="similarity">
    <text evidence="2">Belongs to the copine family.</text>
</comment>
<comment type="subcellular location">
    <subcellularLocation>
        <location evidence="1">Cell membrane</location>
        <topology evidence="1">Lipid-anchor</topology>
    </subcellularLocation>
</comment>
<dbReference type="PROSITE" id="PS50004">
    <property type="entry name" value="C2"/>
    <property type="match status" value="1"/>
</dbReference>
<keyword evidence="6" id="KW-0611">Plant defense</keyword>
<dbReference type="InterPro" id="IPR035892">
    <property type="entry name" value="C2_domain_sf"/>
</dbReference>
<evidence type="ECO:0000313" key="13">
    <source>
        <dbReference type="Proteomes" id="UP000655225"/>
    </source>
</evidence>
<reference evidence="12 13" key="1">
    <citation type="submission" date="2020-04" db="EMBL/GenBank/DDBJ databases">
        <title>Plant Genome Project.</title>
        <authorList>
            <person name="Zhang R.-G."/>
        </authorList>
    </citation>
    <scope>NUCLEOTIDE SEQUENCE [LARGE SCALE GENOMIC DNA]</scope>
    <source>
        <strain evidence="12">YNK0</strain>
        <tissue evidence="12">Leaf</tissue>
    </source>
</reference>
<evidence type="ECO:0000313" key="12">
    <source>
        <dbReference type="EMBL" id="KAF8400077.1"/>
    </source>
</evidence>
<evidence type="ECO:0000256" key="1">
    <source>
        <dbReference type="ARBA" id="ARBA00004193"/>
    </source>
</evidence>
<sequence length="365" mass="40378">MGNCCSDDATGRSAVSGTAASQSNPPAGNNDAVDHFLKSRGYHGLFTQVEDAKEYFITVCIKLARSGCVLQGLASWTCTGSGLDFFLLEYTCNGKVVPSLPVFSLEVFSISAEDKDVSAGEIEPILKYLKAIEGQGLKAMKAKRYSVISDESCAEKIQRWKAVQKKNLAMKRNPMAVVYVKGRDGALEELGRTEVVLVSLDPMWITKHAVTYHFDVVQTLVIRVYDVDTQFHNVPVKLLKLDDQQLLGEANCALSEIITKPTRSLTLSLIRSEESSRSTRPLNLGELTVCTEECVSSKNMTEMVLWCSDLEYRDLFSKSDHFLVISKTMESGIPIPICKTEVKKDDLNPAWRPLFLTSQQIGSKA</sequence>
<evidence type="ECO:0000256" key="10">
    <source>
        <dbReference type="SAM" id="MobiDB-lite"/>
    </source>
</evidence>
<keyword evidence="8" id="KW-0472">Membrane</keyword>
<keyword evidence="3" id="KW-1003">Cell membrane</keyword>
<dbReference type="InterPro" id="IPR000008">
    <property type="entry name" value="C2_dom"/>
</dbReference>
<dbReference type="Pfam" id="PF00168">
    <property type="entry name" value="C2"/>
    <property type="match status" value="2"/>
</dbReference>
<protein>
    <recommendedName>
        <fullName evidence="11">C2 domain-containing protein</fullName>
    </recommendedName>
</protein>
<proteinExistence type="inferred from homology"/>
<dbReference type="GO" id="GO:0006952">
    <property type="term" value="P:defense response"/>
    <property type="evidence" value="ECO:0007669"/>
    <property type="project" value="UniProtKB-KW"/>
</dbReference>
<accession>A0A834Z664</accession>
<evidence type="ECO:0000256" key="7">
    <source>
        <dbReference type="ARBA" id="ARBA00022837"/>
    </source>
</evidence>
<keyword evidence="7" id="KW-0106">Calcium</keyword>
<feature type="compositionally biased region" description="Polar residues" evidence="10">
    <location>
        <begin position="13"/>
        <end position="27"/>
    </location>
</feature>
<evidence type="ECO:0000256" key="4">
    <source>
        <dbReference type="ARBA" id="ARBA00022723"/>
    </source>
</evidence>
<evidence type="ECO:0000256" key="2">
    <source>
        <dbReference type="ARBA" id="ARBA00009048"/>
    </source>
</evidence>
<evidence type="ECO:0000256" key="8">
    <source>
        <dbReference type="ARBA" id="ARBA00023136"/>
    </source>
</evidence>
<dbReference type="OrthoDB" id="5855668at2759"/>
<keyword evidence="9" id="KW-0449">Lipoprotein</keyword>
<organism evidence="12 13">
    <name type="scientific">Tetracentron sinense</name>
    <name type="common">Spur-leaf</name>
    <dbReference type="NCBI Taxonomy" id="13715"/>
    <lineage>
        <taxon>Eukaryota</taxon>
        <taxon>Viridiplantae</taxon>
        <taxon>Streptophyta</taxon>
        <taxon>Embryophyta</taxon>
        <taxon>Tracheophyta</taxon>
        <taxon>Spermatophyta</taxon>
        <taxon>Magnoliopsida</taxon>
        <taxon>Trochodendrales</taxon>
        <taxon>Trochodendraceae</taxon>
        <taxon>Tetracentron</taxon>
    </lineage>
</organism>
<evidence type="ECO:0000256" key="9">
    <source>
        <dbReference type="ARBA" id="ARBA00023288"/>
    </source>
</evidence>
<dbReference type="GO" id="GO:0005544">
    <property type="term" value="F:calcium-dependent phospholipid binding"/>
    <property type="evidence" value="ECO:0007669"/>
    <property type="project" value="InterPro"/>
</dbReference>
<dbReference type="GO" id="GO:0071277">
    <property type="term" value="P:cellular response to calcium ion"/>
    <property type="evidence" value="ECO:0007669"/>
    <property type="project" value="TreeGrafter"/>
</dbReference>
<dbReference type="Proteomes" id="UP000655225">
    <property type="component" value="Unassembled WGS sequence"/>
</dbReference>
<dbReference type="AlphaFoldDB" id="A0A834Z664"/>
<keyword evidence="13" id="KW-1185">Reference proteome</keyword>
<dbReference type="EMBL" id="JABCRI010000010">
    <property type="protein sequence ID" value="KAF8400077.1"/>
    <property type="molecule type" value="Genomic_DNA"/>
</dbReference>
<dbReference type="SUPFAM" id="SSF49562">
    <property type="entry name" value="C2 domain (Calcium/lipid-binding domain, CaLB)"/>
    <property type="match status" value="2"/>
</dbReference>
<keyword evidence="5" id="KW-0677">Repeat</keyword>
<evidence type="ECO:0000259" key="11">
    <source>
        <dbReference type="PROSITE" id="PS50004"/>
    </source>
</evidence>
<gene>
    <name evidence="12" type="ORF">HHK36_015952</name>
</gene>
<dbReference type="Gene3D" id="2.60.40.150">
    <property type="entry name" value="C2 domain"/>
    <property type="match status" value="1"/>
</dbReference>
<keyword evidence="4" id="KW-0479">Metal-binding</keyword>
<feature type="domain" description="C2" evidence="11">
    <location>
        <begin position="118"/>
        <end position="267"/>
    </location>
</feature>